<feature type="transmembrane region" description="Helical" evidence="8">
    <location>
        <begin position="173"/>
        <end position="195"/>
    </location>
</feature>
<feature type="transmembrane region" description="Helical" evidence="8">
    <location>
        <begin position="21"/>
        <end position="43"/>
    </location>
</feature>
<evidence type="ECO:0000256" key="6">
    <source>
        <dbReference type="ARBA" id="ARBA00022989"/>
    </source>
</evidence>
<dbReference type="EMBL" id="NVVJ01000033">
    <property type="protein sequence ID" value="PCJ23884.1"/>
    <property type="molecule type" value="Genomic_DNA"/>
</dbReference>
<comment type="similarity">
    <text evidence="2 8">Belongs to the ABC-2 integral membrane protein family.</text>
</comment>
<dbReference type="InterPro" id="IPR051449">
    <property type="entry name" value="ABC-2_transporter_component"/>
</dbReference>
<dbReference type="InterPro" id="IPR000412">
    <property type="entry name" value="ABC_2_transport"/>
</dbReference>
<protein>
    <recommendedName>
        <fullName evidence="8">Transport permease protein</fullName>
    </recommendedName>
</protein>
<dbReference type="GO" id="GO:0140359">
    <property type="term" value="F:ABC-type transporter activity"/>
    <property type="evidence" value="ECO:0007669"/>
    <property type="project" value="InterPro"/>
</dbReference>
<accession>A0A2A5AX49</accession>
<feature type="transmembrane region" description="Helical" evidence="8">
    <location>
        <begin position="221"/>
        <end position="242"/>
    </location>
</feature>
<organism evidence="10 11">
    <name type="scientific">SAR86 cluster bacterium</name>
    <dbReference type="NCBI Taxonomy" id="2030880"/>
    <lineage>
        <taxon>Bacteria</taxon>
        <taxon>Pseudomonadati</taxon>
        <taxon>Pseudomonadota</taxon>
        <taxon>Gammaproteobacteria</taxon>
        <taxon>SAR86 cluster</taxon>
    </lineage>
</organism>
<name>A0A2A5AX49_9GAMM</name>
<evidence type="ECO:0000256" key="8">
    <source>
        <dbReference type="RuleBase" id="RU361157"/>
    </source>
</evidence>
<gene>
    <name evidence="10" type="ORF">COA96_10940</name>
</gene>
<feature type="transmembrane region" description="Helical" evidence="8">
    <location>
        <begin position="343"/>
        <end position="361"/>
    </location>
</feature>
<evidence type="ECO:0000259" key="9">
    <source>
        <dbReference type="PROSITE" id="PS51012"/>
    </source>
</evidence>
<evidence type="ECO:0000256" key="1">
    <source>
        <dbReference type="ARBA" id="ARBA00004651"/>
    </source>
</evidence>
<keyword evidence="7 8" id="KW-0472">Membrane</keyword>
<comment type="caution">
    <text evidence="10">The sequence shown here is derived from an EMBL/GenBank/DDBJ whole genome shotgun (WGS) entry which is preliminary data.</text>
</comment>
<dbReference type="PANTHER" id="PTHR30294">
    <property type="entry name" value="MEMBRANE COMPONENT OF ABC TRANSPORTER YHHJ-RELATED"/>
    <property type="match status" value="1"/>
</dbReference>
<proteinExistence type="inferred from homology"/>
<reference evidence="11" key="1">
    <citation type="submission" date="2017-08" db="EMBL/GenBank/DDBJ databases">
        <title>A dynamic microbial community with high functional redundancy inhabits the cold, oxic subseafloor aquifer.</title>
        <authorList>
            <person name="Tully B.J."/>
            <person name="Wheat C.G."/>
            <person name="Glazer B.T."/>
            <person name="Huber J.A."/>
        </authorList>
    </citation>
    <scope>NUCLEOTIDE SEQUENCE [LARGE SCALE GENOMIC DNA]</scope>
</reference>
<feature type="transmembrane region" description="Helical" evidence="8">
    <location>
        <begin position="285"/>
        <end position="303"/>
    </location>
</feature>
<evidence type="ECO:0000256" key="7">
    <source>
        <dbReference type="ARBA" id="ARBA00023136"/>
    </source>
</evidence>
<dbReference type="Pfam" id="PF12698">
    <property type="entry name" value="ABC2_membrane_3"/>
    <property type="match status" value="1"/>
</dbReference>
<evidence type="ECO:0000256" key="5">
    <source>
        <dbReference type="ARBA" id="ARBA00022692"/>
    </source>
</evidence>
<dbReference type="Gene3D" id="3.40.1710.10">
    <property type="entry name" value="abc type-2 transporter like domain"/>
    <property type="match status" value="1"/>
</dbReference>
<keyword evidence="4 8" id="KW-1003">Cell membrane</keyword>
<dbReference type="PRINTS" id="PR00164">
    <property type="entry name" value="ABC2TRNSPORT"/>
</dbReference>
<evidence type="ECO:0000256" key="4">
    <source>
        <dbReference type="ARBA" id="ARBA00022475"/>
    </source>
</evidence>
<comment type="subcellular location">
    <subcellularLocation>
        <location evidence="8">Cell inner membrane</location>
        <topology evidence="8">Multi-pass membrane protein</topology>
    </subcellularLocation>
    <subcellularLocation>
        <location evidence="1">Cell membrane</location>
        <topology evidence="1">Multi-pass membrane protein</topology>
    </subcellularLocation>
</comment>
<dbReference type="PROSITE" id="PS51012">
    <property type="entry name" value="ABC_TM2"/>
    <property type="match status" value="1"/>
</dbReference>
<dbReference type="GO" id="GO:0043190">
    <property type="term" value="C:ATP-binding cassette (ABC) transporter complex"/>
    <property type="evidence" value="ECO:0007669"/>
    <property type="project" value="InterPro"/>
</dbReference>
<dbReference type="PANTHER" id="PTHR30294:SF29">
    <property type="entry name" value="MULTIDRUG ABC TRANSPORTER PERMEASE YBHS-RELATED"/>
    <property type="match status" value="1"/>
</dbReference>
<dbReference type="AlphaFoldDB" id="A0A2A5AX49"/>
<evidence type="ECO:0000256" key="3">
    <source>
        <dbReference type="ARBA" id="ARBA00022448"/>
    </source>
</evidence>
<keyword evidence="5 8" id="KW-0812">Transmembrane</keyword>
<dbReference type="InterPro" id="IPR047817">
    <property type="entry name" value="ABC2_TM_bact-type"/>
</dbReference>
<dbReference type="Proteomes" id="UP000218327">
    <property type="component" value="Unassembled WGS sequence"/>
</dbReference>
<evidence type="ECO:0000313" key="11">
    <source>
        <dbReference type="Proteomes" id="UP000218327"/>
    </source>
</evidence>
<evidence type="ECO:0000313" key="10">
    <source>
        <dbReference type="EMBL" id="PCJ23884.1"/>
    </source>
</evidence>
<keyword evidence="6 8" id="KW-1133">Transmembrane helix</keyword>
<sequence length="366" mass="40971">MKSLLRIFAIMRKEFLQLSRDRLTFGMIVGIPLIQLMMFGYAINTDVRNLSAGYVDEADTHLSRQFVSDITASQVINIKQRVASIQELEQLLDAGSISIGIAIPVDFDRRVIEKERQAVQLLVDGTDPIILGVARQLTTLPIRFDSQEVPPPSVNLMEVRNFYNPERRSAVNIVPGLVGVILTMTMVLFTSVAIVRERERGNLELLINTPVKTPELMLGKIFPYIIIGLIQLVLIFTMGWYFFKVPIRGSLLDVLMAALVFIATNLSLGLLISTLVQTQFQAMQAAFFIFLPSILLSGFMFPFDGMPAIAQNIAEVLPLTHFNRLIRGIVLRGVGIMTMWQELVALGVFMLVALTLAISRFSKRLD</sequence>
<keyword evidence="3 8" id="KW-0813">Transport</keyword>
<feature type="transmembrane region" description="Helical" evidence="8">
    <location>
        <begin position="254"/>
        <end position="273"/>
    </location>
</feature>
<dbReference type="InterPro" id="IPR013525">
    <property type="entry name" value="ABC2_TM"/>
</dbReference>
<feature type="domain" description="ABC transmembrane type-2" evidence="9">
    <location>
        <begin position="119"/>
        <end position="364"/>
    </location>
</feature>
<evidence type="ECO:0000256" key="2">
    <source>
        <dbReference type="ARBA" id="ARBA00007783"/>
    </source>
</evidence>